<dbReference type="SUPFAM" id="SSF52949">
    <property type="entry name" value="Macro domain-like"/>
    <property type="match status" value="1"/>
</dbReference>
<feature type="active site" evidence="8">
    <location>
        <position position="257"/>
    </location>
</feature>
<dbReference type="Pfam" id="PF00883">
    <property type="entry name" value="Peptidase_M17"/>
    <property type="match status" value="1"/>
</dbReference>
<feature type="binding site" evidence="8">
    <location>
        <position position="268"/>
    </location>
    <ligand>
        <name>Mn(2+)</name>
        <dbReference type="ChEBI" id="CHEBI:29035"/>
        <label>2</label>
    </ligand>
</feature>
<name>A0ABQ5UAD6_9HYPH</name>
<comment type="cofactor">
    <cofactor evidence="8">
        <name>Mn(2+)</name>
        <dbReference type="ChEBI" id="CHEBI:29035"/>
    </cofactor>
    <text evidence="8">Binds 2 manganese ions per subunit.</text>
</comment>
<evidence type="ECO:0000256" key="4">
    <source>
        <dbReference type="ARBA" id="ARBA00022438"/>
    </source>
</evidence>
<keyword evidence="7 8" id="KW-0464">Manganese</keyword>
<dbReference type="InterPro" id="IPR023042">
    <property type="entry name" value="Peptidase_M17_leu_NH2_pept"/>
</dbReference>
<feature type="binding site" evidence="8">
    <location>
        <position position="327"/>
    </location>
    <ligand>
        <name>Mn(2+)</name>
        <dbReference type="ChEBI" id="CHEBI:29035"/>
        <label>1</label>
    </ligand>
</feature>
<gene>
    <name evidence="11" type="primary">pepA_1</name>
    <name evidence="8" type="synonym">pepA</name>
    <name evidence="11" type="ORF">GCM10007913_01310</name>
</gene>
<evidence type="ECO:0000259" key="10">
    <source>
        <dbReference type="Pfam" id="PF02789"/>
    </source>
</evidence>
<reference evidence="11" key="2">
    <citation type="submission" date="2023-01" db="EMBL/GenBank/DDBJ databases">
        <title>Draft genome sequence of Devosia yakushimensis strain NBRC 103855.</title>
        <authorList>
            <person name="Sun Q."/>
            <person name="Mori K."/>
        </authorList>
    </citation>
    <scope>NUCLEOTIDE SEQUENCE</scope>
    <source>
        <strain evidence="11">NBRC 103855</strain>
    </source>
</reference>
<comment type="catalytic activity">
    <reaction evidence="2 8">
        <text>Release of an N-terminal amino acid, preferentially leucine, but not glutamic or aspartic acids.</text>
        <dbReference type="EC" id="3.4.11.10"/>
    </reaction>
</comment>
<dbReference type="InterPro" id="IPR043472">
    <property type="entry name" value="Macro_dom-like"/>
</dbReference>
<dbReference type="InterPro" id="IPR000819">
    <property type="entry name" value="Peptidase_M17_C"/>
</dbReference>
<feature type="binding site" evidence="8">
    <location>
        <position position="329"/>
    </location>
    <ligand>
        <name>Mn(2+)</name>
        <dbReference type="ChEBI" id="CHEBI:29035"/>
        <label>2</label>
    </ligand>
</feature>
<dbReference type="PANTHER" id="PTHR11963">
    <property type="entry name" value="LEUCINE AMINOPEPTIDASE-RELATED"/>
    <property type="match status" value="1"/>
</dbReference>
<dbReference type="Proteomes" id="UP001161406">
    <property type="component" value="Unassembled WGS sequence"/>
</dbReference>
<evidence type="ECO:0000256" key="8">
    <source>
        <dbReference type="HAMAP-Rule" id="MF_00181"/>
    </source>
</evidence>
<dbReference type="RefSeq" id="WP_284386943.1">
    <property type="nucleotide sequence ID" value="NZ_BSNG01000001.1"/>
</dbReference>
<comment type="function">
    <text evidence="8">Presumably involved in the processing and regular turnover of intracellular proteins. Catalyzes the removal of unsubstituted N-terminal amino acids from various peptides.</text>
</comment>
<dbReference type="Gene3D" id="3.40.220.10">
    <property type="entry name" value="Leucine Aminopeptidase, subunit E, domain 1"/>
    <property type="match status" value="1"/>
</dbReference>
<dbReference type="EMBL" id="BSNG01000001">
    <property type="protein sequence ID" value="GLQ08199.1"/>
    <property type="molecule type" value="Genomic_DNA"/>
</dbReference>
<comment type="catalytic activity">
    <reaction evidence="1 8">
        <text>Release of an N-terminal amino acid, Xaa-|-Yaa-, in which Xaa is preferably Leu, but may be other amino acids including Pro although not Arg or Lys, and Yaa may be Pro. Amino acid amides and methyl esters are also readily hydrolyzed, but rates on arylamides are exceedingly low.</text>
        <dbReference type="EC" id="3.4.11.1"/>
    </reaction>
</comment>
<proteinExistence type="inferred from homology"/>
<keyword evidence="12" id="KW-1185">Reference proteome</keyword>
<feature type="binding site" evidence="8">
    <location>
        <position position="245"/>
    </location>
    <ligand>
        <name>Mn(2+)</name>
        <dbReference type="ChEBI" id="CHEBI:29035"/>
        <label>2</label>
    </ligand>
</feature>
<dbReference type="InterPro" id="IPR008283">
    <property type="entry name" value="Peptidase_M17_N"/>
</dbReference>
<dbReference type="InterPro" id="IPR011356">
    <property type="entry name" value="Leucine_aapep/pepB"/>
</dbReference>
<evidence type="ECO:0000256" key="3">
    <source>
        <dbReference type="ARBA" id="ARBA00009528"/>
    </source>
</evidence>
<evidence type="ECO:0000313" key="11">
    <source>
        <dbReference type="EMBL" id="GLQ08199.1"/>
    </source>
</evidence>
<evidence type="ECO:0000256" key="7">
    <source>
        <dbReference type="ARBA" id="ARBA00023211"/>
    </source>
</evidence>
<feature type="binding site" evidence="8">
    <location>
        <position position="250"/>
    </location>
    <ligand>
        <name>Mn(2+)</name>
        <dbReference type="ChEBI" id="CHEBI:29035"/>
        <label>1</label>
    </ligand>
</feature>
<evidence type="ECO:0000256" key="5">
    <source>
        <dbReference type="ARBA" id="ARBA00022670"/>
    </source>
</evidence>
<dbReference type="Gene3D" id="3.40.630.10">
    <property type="entry name" value="Zn peptidases"/>
    <property type="match status" value="1"/>
</dbReference>
<sequence length="482" mass="50695">MNITFEASRGVGTGAAAVEILHPETLAAFVDASSERERLARILTAEDFAGRTGQVVILLAPAGRIEDRLILAGLSSEASVFDAQLAGARLAVKCLDLPGDLALAYPEGLDANLFAEFVYGFLARTYRFDKYRSAPRSGLANLKITGCSEVVITQIKSLQVAVETVHIVRDLVNEPGNALPPLELAARIEGLCAPLGIAVEILDATKLAELGANLLLAVGQGSVNPPCMVVLRMQGEGTPIGLAGKGMTFDTGGIHIKPVAGMWEMKNDMAGAATIAASMAAMARLGISRPLVAALGLAENMASGSATRPGDVVRSLAGPYVEIRNTDCEGRLVLADCLTYLQQRFAPGQLIDVATLTYAVQVGLGPRYAGIYGNSRPEIDALLQSAERTGELVWPMPIDAGFHDELASDFADFLNWPGVTYGNASIAAAFLEKFVAPATPWLHIDIAGPAYAPKGNSLSPAGGTGFGLRMLVDYLAKTRTFA</sequence>
<dbReference type="PRINTS" id="PR00481">
    <property type="entry name" value="LAMNOPPTDASE"/>
</dbReference>
<feature type="binding site" evidence="8">
    <location>
        <position position="250"/>
    </location>
    <ligand>
        <name>Mn(2+)</name>
        <dbReference type="ChEBI" id="CHEBI:29035"/>
        <label>2</label>
    </ligand>
</feature>
<keyword evidence="6 8" id="KW-0378">Hydrolase</keyword>
<keyword evidence="5 8" id="KW-0645">Protease</keyword>
<comment type="subcellular location">
    <subcellularLocation>
        <location evidence="8">Cytoplasm</location>
    </subcellularLocation>
</comment>
<reference evidence="11" key="1">
    <citation type="journal article" date="2014" name="Int. J. Syst. Evol. Microbiol.">
        <title>Complete genome of a new Firmicutes species belonging to the dominant human colonic microbiota ('Ruminococcus bicirculans') reveals two chromosomes and a selective capacity to utilize plant glucans.</title>
        <authorList>
            <consortium name="NISC Comparative Sequencing Program"/>
            <person name="Wegmann U."/>
            <person name="Louis P."/>
            <person name="Goesmann A."/>
            <person name="Henrissat B."/>
            <person name="Duncan S.H."/>
            <person name="Flint H.J."/>
        </authorList>
    </citation>
    <scope>NUCLEOTIDE SEQUENCE</scope>
    <source>
        <strain evidence="11">NBRC 103855</strain>
    </source>
</reference>
<protein>
    <recommendedName>
        <fullName evidence="8">Probable cytosol aminopeptidase</fullName>
        <ecNumber evidence="8">3.4.11.1</ecNumber>
    </recommendedName>
    <alternativeName>
        <fullName evidence="8">Leucine aminopeptidase</fullName>
        <shortName evidence="8">LAP</shortName>
        <ecNumber evidence="8">3.4.11.10</ecNumber>
    </alternativeName>
    <alternativeName>
        <fullName evidence="8">Leucyl aminopeptidase</fullName>
    </alternativeName>
</protein>
<evidence type="ECO:0000256" key="1">
    <source>
        <dbReference type="ARBA" id="ARBA00000135"/>
    </source>
</evidence>
<evidence type="ECO:0000313" key="12">
    <source>
        <dbReference type="Proteomes" id="UP001161406"/>
    </source>
</evidence>
<accession>A0ABQ5UAD6</accession>
<evidence type="ECO:0000256" key="6">
    <source>
        <dbReference type="ARBA" id="ARBA00022801"/>
    </source>
</evidence>
<dbReference type="SUPFAM" id="SSF53187">
    <property type="entry name" value="Zn-dependent exopeptidases"/>
    <property type="match status" value="1"/>
</dbReference>
<keyword evidence="8" id="KW-0479">Metal-binding</keyword>
<feature type="domain" description="Cytosol aminopeptidase" evidence="9">
    <location>
        <begin position="167"/>
        <end position="472"/>
    </location>
</feature>
<dbReference type="EC" id="3.4.11.10" evidence="8"/>
<keyword evidence="4 8" id="KW-0031">Aminopeptidase</keyword>
<keyword evidence="8" id="KW-0963">Cytoplasm</keyword>
<dbReference type="Pfam" id="PF02789">
    <property type="entry name" value="Peptidase_M17_N"/>
    <property type="match status" value="1"/>
</dbReference>
<evidence type="ECO:0000256" key="2">
    <source>
        <dbReference type="ARBA" id="ARBA00000967"/>
    </source>
</evidence>
<feature type="active site" evidence="8">
    <location>
        <position position="331"/>
    </location>
</feature>
<evidence type="ECO:0000259" key="9">
    <source>
        <dbReference type="Pfam" id="PF00883"/>
    </source>
</evidence>
<comment type="caution">
    <text evidence="11">The sequence shown here is derived from an EMBL/GenBank/DDBJ whole genome shotgun (WGS) entry which is preliminary data.</text>
</comment>
<feature type="domain" description="Peptidase M17 leucyl aminopeptidase N-terminal" evidence="10">
    <location>
        <begin position="24"/>
        <end position="134"/>
    </location>
</feature>
<dbReference type="PANTHER" id="PTHR11963:SF23">
    <property type="entry name" value="CYTOSOL AMINOPEPTIDASE"/>
    <property type="match status" value="1"/>
</dbReference>
<dbReference type="EC" id="3.4.11.1" evidence="8"/>
<dbReference type="CDD" id="cd00433">
    <property type="entry name" value="Peptidase_M17"/>
    <property type="match status" value="1"/>
</dbReference>
<dbReference type="GO" id="GO:0004177">
    <property type="term" value="F:aminopeptidase activity"/>
    <property type="evidence" value="ECO:0007669"/>
    <property type="project" value="UniProtKB-KW"/>
</dbReference>
<comment type="similarity">
    <text evidence="3 8">Belongs to the peptidase M17 family.</text>
</comment>
<feature type="binding site" evidence="8">
    <location>
        <position position="329"/>
    </location>
    <ligand>
        <name>Mn(2+)</name>
        <dbReference type="ChEBI" id="CHEBI:29035"/>
        <label>1</label>
    </ligand>
</feature>
<dbReference type="HAMAP" id="MF_00181">
    <property type="entry name" value="Cytosol_peptidase_M17"/>
    <property type="match status" value="1"/>
</dbReference>
<organism evidence="11 12">
    <name type="scientific">Devosia yakushimensis</name>
    <dbReference type="NCBI Taxonomy" id="470028"/>
    <lineage>
        <taxon>Bacteria</taxon>
        <taxon>Pseudomonadati</taxon>
        <taxon>Pseudomonadota</taxon>
        <taxon>Alphaproteobacteria</taxon>
        <taxon>Hyphomicrobiales</taxon>
        <taxon>Devosiaceae</taxon>
        <taxon>Devosia</taxon>
    </lineage>
</organism>